<evidence type="ECO:0000256" key="1">
    <source>
        <dbReference type="ARBA" id="ARBA00023002"/>
    </source>
</evidence>
<keyword evidence="5" id="KW-1185">Reference proteome</keyword>
<organism evidence="4 5">
    <name type="scientific">Phyllobacterium myrsinacearum</name>
    <dbReference type="NCBI Taxonomy" id="28101"/>
    <lineage>
        <taxon>Bacteria</taxon>
        <taxon>Pseudomonadati</taxon>
        <taxon>Pseudomonadota</taxon>
        <taxon>Alphaproteobacteria</taxon>
        <taxon>Hyphomicrobiales</taxon>
        <taxon>Phyllobacteriaceae</taxon>
        <taxon>Phyllobacterium</taxon>
    </lineage>
</organism>
<dbReference type="Pfam" id="PF04324">
    <property type="entry name" value="Fer2_BFD"/>
    <property type="match status" value="1"/>
</dbReference>
<keyword evidence="1" id="KW-0560">Oxidoreductase</keyword>
<dbReference type="InterPro" id="IPR007419">
    <property type="entry name" value="BFD-like_2Fe2S-bd_dom"/>
</dbReference>
<dbReference type="SUPFAM" id="SSF51905">
    <property type="entry name" value="FAD/NAD(P)-binding domain"/>
    <property type="match status" value="1"/>
</dbReference>
<dbReference type="Pfam" id="PF07992">
    <property type="entry name" value="Pyr_redox_2"/>
    <property type="match status" value="1"/>
</dbReference>
<dbReference type="PANTHER" id="PTHR42949">
    <property type="entry name" value="ANAEROBIC GLYCEROL-3-PHOSPHATE DEHYDROGENASE SUBUNIT B"/>
    <property type="match status" value="1"/>
</dbReference>
<evidence type="ECO:0000259" key="2">
    <source>
        <dbReference type="Pfam" id="PF04324"/>
    </source>
</evidence>
<dbReference type="GO" id="GO:0016491">
    <property type="term" value="F:oxidoreductase activity"/>
    <property type="evidence" value="ECO:0007669"/>
    <property type="project" value="UniProtKB-KW"/>
</dbReference>
<dbReference type="InterPro" id="IPR023753">
    <property type="entry name" value="FAD/NAD-binding_dom"/>
</dbReference>
<evidence type="ECO:0000313" key="5">
    <source>
        <dbReference type="Proteomes" id="UP000238563"/>
    </source>
</evidence>
<dbReference type="PANTHER" id="PTHR42949:SF3">
    <property type="entry name" value="ANAEROBIC GLYCEROL-3-PHOSPHATE DEHYDROGENASE SUBUNIT B"/>
    <property type="match status" value="1"/>
</dbReference>
<proteinExistence type="predicted"/>
<evidence type="ECO:0000259" key="3">
    <source>
        <dbReference type="Pfam" id="PF07992"/>
    </source>
</evidence>
<accession>A0A2S9JGQ5</accession>
<dbReference type="AlphaFoldDB" id="A0A2S9JGQ5"/>
<evidence type="ECO:0000313" key="4">
    <source>
        <dbReference type="EMBL" id="PRD52159.1"/>
    </source>
</evidence>
<dbReference type="InterPro" id="IPR041854">
    <property type="entry name" value="BFD-like_2Fe2S-bd_dom_sf"/>
</dbReference>
<name>A0A2S9JGQ5_9HYPH</name>
<comment type="caution">
    <text evidence="4">The sequence shown here is derived from an EMBL/GenBank/DDBJ whole genome shotgun (WGS) entry which is preliminary data.</text>
</comment>
<dbReference type="Gene3D" id="3.50.50.60">
    <property type="entry name" value="FAD/NAD(P)-binding domain"/>
    <property type="match status" value="2"/>
</dbReference>
<reference evidence="4 5" key="1">
    <citation type="submission" date="2018-02" db="EMBL/GenBank/DDBJ databases">
        <title>The draft genome of Phyllobacterium myrsinacearum DSM5892.</title>
        <authorList>
            <person name="Li L."/>
            <person name="Liu L."/>
            <person name="Zhang X."/>
            <person name="Wang T."/>
        </authorList>
    </citation>
    <scope>NUCLEOTIDE SEQUENCE [LARGE SCALE GENOMIC DNA]</scope>
    <source>
        <strain evidence="4 5">DSM 5892</strain>
    </source>
</reference>
<protein>
    <submittedName>
        <fullName evidence="4">FAD/NAD(P)-binding oxidoreductase</fullName>
    </submittedName>
</protein>
<sequence length="490" mass="52334">MNRIDNIDSIADRYDLVIVGAGPAGLAAAAEANQLGLTTLLADENISPGGQIYRAITTTPVKRRSVLGSAYWEGLALVHDLEKSVVDYTARTVVWSVEPALDDTGKLIEPTHFEVGLSQTGKARLIRARRLILATGAIERPVPVPGWTLPGVMTAGAAQIALKSSGLVPEGRTIIAGSGPLLLLLADQLKRSGANIVAVLETTPRGNFTAALPQLADFLCSTYALYGLKLLAKSRFSLPMRRKVSGLSIVGSDCVQRIDFNDNGISRSIECDHVLLHHGIIPNINMASALGCELFWDESVHAWTPVVDDWLESSVAGIGIAGDGAGIAGAPSAAVRGKMAAIAAAAALGRIDVASRNTMSRPLKKQAVRLARGRAFIDRLFCPTQPMLRPTDPSTIICRCEEVRAQQIRDVVNDLNVQGPNQLKAYLRTGMGPCQGRMCGSSIIELIAEQRGVPVHEVGHLHLRMPIKPITLEEIASMPQSQAAKNAVMR</sequence>
<dbReference type="OrthoDB" id="9801699at2"/>
<feature type="domain" description="BFD-like [2Fe-2S]-binding" evidence="2">
    <location>
        <begin position="396"/>
        <end position="449"/>
    </location>
</feature>
<dbReference type="RefSeq" id="WP_105734669.1">
    <property type="nucleotide sequence ID" value="NZ_PVBT01000004.1"/>
</dbReference>
<dbReference type="InterPro" id="IPR036188">
    <property type="entry name" value="FAD/NAD-bd_sf"/>
</dbReference>
<dbReference type="Gene3D" id="1.10.10.1100">
    <property type="entry name" value="BFD-like [2Fe-2S]-binding domain"/>
    <property type="match status" value="1"/>
</dbReference>
<dbReference type="PRINTS" id="PR00411">
    <property type="entry name" value="PNDRDTASEI"/>
</dbReference>
<dbReference type="PIRSF" id="PIRSF037495">
    <property type="entry name" value="Opine_OX_OoxA/HcnB"/>
    <property type="match status" value="1"/>
</dbReference>
<dbReference type="InterPro" id="IPR051691">
    <property type="entry name" value="Metab_Enz_Cyan_OpOx_G3PDH"/>
</dbReference>
<dbReference type="EMBL" id="PVBT01000004">
    <property type="protein sequence ID" value="PRD52159.1"/>
    <property type="molecule type" value="Genomic_DNA"/>
</dbReference>
<dbReference type="Proteomes" id="UP000238563">
    <property type="component" value="Unassembled WGS sequence"/>
</dbReference>
<dbReference type="PRINTS" id="PR00368">
    <property type="entry name" value="FADPNR"/>
</dbReference>
<feature type="domain" description="FAD/NAD(P)-binding" evidence="3">
    <location>
        <begin position="14"/>
        <end position="334"/>
    </location>
</feature>
<dbReference type="InterPro" id="IPR017224">
    <property type="entry name" value="Opine_Oxase_asu/HCN_bsu"/>
</dbReference>
<gene>
    <name evidence="4" type="ORF">C5750_14675</name>
</gene>
<dbReference type="CDD" id="cd19946">
    <property type="entry name" value="GlpA-like_Fer2_BFD-like"/>
    <property type="match status" value="1"/>
</dbReference>